<dbReference type="Pfam" id="PF23392">
    <property type="entry name" value="DUF7101"/>
    <property type="match status" value="1"/>
</dbReference>
<dbReference type="InterPro" id="IPR055525">
    <property type="entry name" value="DUF7099"/>
</dbReference>
<evidence type="ECO:0000259" key="2">
    <source>
        <dbReference type="Pfam" id="PF23388"/>
    </source>
</evidence>
<dbReference type="Gene3D" id="2.130.10.10">
    <property type="entry name" value="YVTN repeat-like/Quinoprotein amine dehydrogenase"/>
    <property type="match status" value="1"/>
</dbReference>
<dbReference type="OMA" id="LYPLPEC"/>
<dbReference type="OrthoDB" id="5321461at2759"/>
<name>S3DAI8_GLAL2</name>
<dbReference type="InterPro" id="IPR036322">
    <property type="entry name" value="WD40_repeat_dom_sf"/>
</dbReference>
<keyword evidence="6" id="KW-1185">Reference proteome</keyword>
<dbReference type="InterPro" id="IPR015943">
    <property type="entry name" value="WD40/YVTN_repeat-like_dom_sf"/>
</dbReference>
<dbReference type="HOGENOM" id="CLU_010931_0_0_1"/>
<dbReference type="Pfam" id="PF23391">
    <property type="entry name" value="DUF7100"/>
    <property type="match status" value="1"/>
</dbReference>
<reference evidence="5 6" key="1">
    <citation type="journal article" date="2013" name="BMC Genomics">
        <title>Genomics-driven discovery of the pneumocandin biosynthetic gene cluster in the fungus Glarea lozoyensis.</title>
        <authorList>
            <person name="Chen L."/>
            <person name="Yue Q."/>
            <person name="Zhang X."/>
            <person name="Xiang M."/>
            <person name="Wang C."/>
            <person name="Li S."/>
            <person name="Che Y."/>
            <person name="Ortiz-Lopez F.J."/>
            <person name="Bills G.F."/>
            <person name="Liu X."/>
            <person name="An Z."/>
        </authorList>
    </citation>
    <scope>NUCLEOTIDE SEQUENCE [LARGE SCALE GENOMIC DNA]</scope>
    <source>
        <strain evidence="6">ATCC 20868 / MF5171</strain>
    </source>
</reference>
<dbReference type="InterPro" id="IPR055526">
    <property type="entry name" value="DUF7100"/>
</dbReference>
<evidence type="ECO:0000313" key="5">
    <source>
        <dbReference type="EMBL" id="EPE34139.1"/>
    </source>
</evidence>
<gene>
    <name evidence="5" type="ORF">GLAREA_07152</name>
</gene>
<evidence type="ECO:0000259" key="3">
    <source>
        <dbReference type="Pfam" id="PF23391"/>
    </source>
</evidence>
<dbReference type="GeneID" id="19466205"/>
<feature type="domain" description="DUF7099" evidence="2">
    <location>
        <begin position="629"/>
        <end position="992"/>
    </location>
</feature>
<sequence>MAALGGPTSSSLFTRLSNAWRILSLRSDVDNIILELLGTFSLEKIYADGDKDTYQQLVVTLIAQLNTIFHIQRLSIPSENQQVGWYLGFLVSWEVTLRSVEFVLQTVAEGRESLWEVGALRDKYLAEFLLSALRVLTLHPKPPPKQTAKDRRDRFTRIHRSLERVFDSYGGDKSFLLMVCKEVTDSLRTDPESLSLPTALRYTMPNLASELYPLPECLSSQCVASLVSTNGFTGDWLSQFLALRDVSNFVVGASVQYVVNGEIRDMRLQASSARTRNAVLHALDNIRLPGHLSRSDLIATFSETFRVILPETPSLVRRVSSQSLMDESEIDAIDALCLKLSERQIISRVSDREMMHSMSEITRNIALMDDPSGLLRASRPRLYAVNCENSHLFGDTHLRSLGYTKFPDESEDDAEASMPPNSTCATCGEMVTMMREVSLVRNIWELLKPLEPNADTINVERHLPNQFQQSAPKADSGNFFNSSYSVLSAGHRPQNVDTASPRHASPERNRLTPHPLLSPVSPGYRQMSDTSKIEPSEAAFSKDANSIEPQRSNSETSRPFSPGTVGSPGPNHTRFEHSVSTVSFEPVPPSRSRTVPLVQPPDKGKSKWRSKFGSRKESAGASASIDNSSLSSATLEGQRLEEISLKELTTISKKNSKGKTSKSINVALSQNSSYALFWTQSSIYIWDIGMSPPILGRAIATDSTCVLAAVSKVHLAYIIGTRDQKLTLRIVNLIQPNVNAVEYRMPSSIWCRTIAISDSHVVVGFDNSVVRFFSTKSAEDSREDRLHSRYHAECKECQPIETLSFSHDGLVLLASTRSPKSGMIQVYSWRFPFTTFEEISACRYQVPLHESEDGGISSAIYRSGSGGDENLVCLTSWTQSGIPILVQPRDGHRTDIRTEISNRQSRLGNRIQTACFSPSGKELAIVNDKGDLYKIGNLNSTPLDIKKFATSKELTAKSESFAMSFMSLPDEESIVMAWVDSTKCVGYIKKIPITGVNGAYTPQTTNASVVFNQPPPSIPESPKYELPADSKEPSPLPLQEDPAELVSPMTPSTSKMMKGLGLSKNTFF</sequence>
<dbReference type="STRING" id="1116229.S3DAI8"/>
<dbReference type="InterPro" id="IPR055527">
    <property type="entry name" value="DUF7101"/>
</dbReference>
<feature type="domain" description="DUF7100" evidence="3">
    <location>
        <begin position="9"/>
        <end position="341"/>
    </location>
</feature>
<feature type="compositionally biased region" description="Low complexity" evidence="1">
    <location>
        <begin position="621"/>
        <end position="631"/>
    </location>
</feature>
<proteinExistence type="predicted"/>
<dbReference type="eggNOG" id="ENOG502SH8E">
    <property type="taxonomic scope" value="Eukaryota"/>
</dbReference>
<feature type="domain" description="DUF7101" evidence="4">
    <location>
        <begin position="352"/>
        <end position="447"/>
    </location>
</feature>
<evidence type="ECO:0000259" key="4">
    <source>
        <dbReference type="Pfam" id="PF23392"/>
    </source>
</evidence>
<dbReference type="AlphaFoldDB" id="S3DAI8"/>
<dbReference type="SUPFAM" id="SSF50978">
    <property type="entry name" value="WD40 repeat-like"/>
    <property type="match status" value="1"/>
</dbReference>
<evidence type="ECO:0000313" key="6">
    <source>
        <dbReference type="Proteomes" id="UP000016922"/>
    </source>
</evidence>
<protein>
    <submittedName>
        <fullName evidence="5">TolB, C-terminal</fullName>
    </submittedName>
</protein>
<dbReference type="Proteomes" id="UP000016922">
    <property type="component" value="Unassembled WGS sequence"/>
</dbReference>
<evidence type="ECO:0000256" key="1">
    <source>
        <dbReference type="SAM" id="MobiDB-lite"/>
    </source>
</evidence>
<feature type="compositionally biased region" description="Polar residues" evidence="1">
    <location>
        <begin position="543"/>
        <end position="559"/>
    </location>
</feature>
<feature type="compositionally biased region" description="Basic and acidic residues" evidence="1">
    <location>
        <begin position="1022"/>
        <end position="1032"/>
    </location>
</feature>
<dbReference type="Pfam" id="PF23388">
    <property type="entry name" value="DUF7099"/>
    <property type="match status" value="1"/>
</dbReference>
<organism evidence="5 6">
    <name type="scientific">Glarea lozoyensis (strain ATCC 20868 / MF5171)</name>
    <dbReference type="NCBI Taxonomy" id="1116229"/>
    <lineage>
        <taxon>Eukaryota</taxon>
        <taxon>Fungi</taxon>
        <taxon>Dikarya</taxon>
        <taxon>Ascomycota</taxon>
        <taxon>Pezizomycotina</taxon>
        <taxon>Leotiomycetes</taxon>
        <taxon>Helotiales</taxon>
        <taxon>Helotiaceae</taxon>
        <taxon>Glarea</taxon>
    </lineage>
</organism>
<dbReference type="KEGG" id="glz:GLAREA_07152"/>
<dbReference type="RefSeq" id="XP_008079291.1">
    <property type="nucleotide sequence ID" value="XM_008081100.1"/>
</dbReference>
<accession>S3DAI8</accession>
<dbReference type="EMBL" id="KE145357">
    <property type="protein sequence ID" value="EPE34139.1"/>
    <property type="molecule type" value="Genomic_DNA"/>
</dbReference>
<feature type="region of interest" description="Disordered" evidence="1">
    <location>
        <begin position="491"/>
        <end position="631"/>
    </location>
</feature>
<feature type="region of interest" description="Disordered" evidence="1">
    <location>
        <begin position="1014"/>
        <end position="1057"/>
    </location>
</feature>